<evidence type="ECO:0000259" key="2">
    <source>
        <dbReference type="Pfam" id="PF13860"/>
    </source>
</evidence>
<dbReference type="InterPro" id="IPR026444">
    <property type="entry name" value="Secre_tail"/>
</dbReference>
<dbReference type="InterPro" id="IPR013783">
    <property type="entry name" value="Ig-like_fold"/>
</dbReference>
<dbReference type="EMBL" id="VOOR01000034">
    <property type="protein sequence ID" value="TXB62202.1"/>
    <property type="molecule type" value="Genomic_DNA"/>
</dbReference>
<reference evidence="3 4" key="1">
    <citation type="submission" date="2019-08" db="EMBL/GenBank/DDBJ databases">
        <title>Genome of Phaeodactylibacter luteus.</title>
        <authorList>
            <person name="Bowman J.P."/>
        </authorList>
    </citation>
    <scope>NUCLEOTIDE SEQUENCE [LARGE SCALE GENOMIC DNA]</scope>
    <source>
        <strain evidence="3 4">KCTC 42180</strain>
    </source>
</reference>
<dbReference type="AlphaFoldDB" id="A0A5C6RLJ9"/>
<accession>A0A5C6RLJ9</accession>
<dbReference type="InterPro" id="IPR025965">
    <property type="entry name" value="FlgD/Vpr_Ig-like"/>
</dbReference>
<proteinExistence type="predicted"/>
<feature type="signal peptide" evidence="1">
    <location>
        <begin position="1"/>
        <end position="26"/>
    </location>
</feature>
<dbReference type="Pfam" id="PF13860">
    <property type="entry name" value="FlgD_ig"/>
    <property type="match status" value="1"/>
</dbReference>
<evidence type="ECO:0000313" key="3">
    <source>
        <dbReference type="EMBL" id="TXB62202.1"/>
    </source>
</evidence>
<dbReference type="RefSeq" id="WP_147168419.1">
    <property type="nucleotide sequence ID" value="NZ_VOOR01000034.1"/>
</dbReference>
<dbReference type="Gene3D" id="2.60.40.10">
    <property type="entry name" value="Immunoglobulins"/>
    <property type="match status" value="1"/>
</dbReference>
<comment type="caution">
    <text evidence="3">The sequence shown here is derived from an EMBL/GenBank/DDBJ whole genome shotgun (WGS) entry which is preliminary data.</text>
</comment>
<dbReference type="OrthoDB" id="645272at2"/>
<protein>
    <submittedName>
        <fullName evidence="3">T9SS type A sorting domain-containing protein</fullName>
    </submittedName>
</protein>
<sequence length="366" mass="39363">MKHLNRTILSFSLVAAALWFAFPQQAGCQVIVVPETSHPMITKRTASWCGPCGSYGWSLFNDVLSDVGDDALVVAAHYAGSLYENDASVAVVANFGGFGQPIFFLNNENLGVNSGNISDVRAEVQQRVAEMNAEPPVVQAGISATLNGNDSLLVKVKTHFFQETDKTVNLAVYIVERSFIGTQSGQGNMAQHKNVIRMAVNGDTFGEVIASGPTAQGTETAHEFYIPFSTLEAAGIDLFGLGDGRLIAAAVLWEDTGSGYEVLNTNQDREGVLASTAEWQVFNTFRLTPTINSASSSLDLNLPASVEMMEVSVFNINGQRVRPVFRGPLQAGRHSFEVDAQGLPSGLYLVRLAHSNEVGTCRMIVP</sequence>
<keyword evidence="1" id="KW-0732">Signal</keyword>
<keyword evidence="4" id="KW-1185">Reference proteome</keyword>
<feature type="domain" description="FlgD/Vpr Ig-like" evidence="2">
    <location>
        <begin position="293"/>
        <end position="355"/>
    </location>
</feature>
<dbReference type="Proteomes" id="UP000321580">
    <property type="component" value="Unassembled WGS sequence"/>
</dbReference>
<evidence type="ECO:0000313" key="4">
    <source>
        <dbReference type="Proteomes" id="UP000321580"/>
    </source>
</evidence>
<evidence type="ECO:0000256" key="1">
    <source>
        <dbReference type="SAM" id="SignalP"/>
    </source>
</evidence>
<dbReference type="NCBIfam" id="TIGR04183">
    <property type="entry name" value="Por_Secre_tail"/>
    <property type="match status" value="1"/>
</dbReference>
<feature type="chain" id="PRO_5022923136" evidence="1">
    <location>
        <begin position="27"/>
        <end position="366"/>
    </location>
</feature>
<gene>
    <name evidence="3" type="ORF">FRY97_15235</name>
</gene>
<organism evidence="3 4">
    <name type="scientific">Phaeodactylibacter luteus</name>
    <dbReference type="NCBI Taxonomy" id="1564516"/>
    <lineage>
        <taxon>Bacteria</taxon>
        <taxon>Pseudomonadati</taxon>
        <taxon>Bacteroidota</taxon>
        <taxon>Saprospiria</taxon>
        <taxon>Saprospirales</taxon>
        <taxon>Haliscomenobacteraceae</taxon>
        <taxon>Phaeodactylibacter</taxon>
    </lineage>
</organism>
<name>A0A5C6RLJ9_9BACT</name>